<keyword evidence="4" id="KW-1185">Reference proteome</keyword>
<evidence type="ECO:0000259" key="2">
    <source>
        <dbReference type="Pfam" id="PF14237"/>
    </source>
</evidence>
<dbReference type="EMBL" id="BAABIA010000003">
    <property type="protein sequence ID" value="GAA5137461.1"/>
    <property type="molecule type" value="Genomic_DNA"/>
</dbReference>
<protein>
    <recommendedName>
        <fullName evidence="2">GYF domain-containing protein</fullName>
    </recommendedName>
</protein>
<feature type="transmembrane region" description="Helical" evidence="1">
    <location>
        <begin position="69"/>
        <end position="88"/>
    </location>
</feature>
<accession>A0ABP9P087</accession>
<feature type="transmembrane region" description="Helical" evidence="1">
    <location>
        <begin position="128"/>
        <end position="151"/>
    </location>
</feature>
<dbReference type="RefSeq" id="WP_345735681.1">
    <property type="nucleotide sequence ID" value="NZ_BAABIA010000003.1"/>
</dbReference>
<keyword evidence="1" id="KW-1133">Transmembrane helix</keyword>
<evidence type="ECO:0000313" key="3">
    <source>
        <dbReference type="EMBL" id="GAA5137461.1"/>
    </source>
</evidence>
<comment type="caution">
    <text evidence="3">The sequence shown here is derived from an EMBL/GenBank/DDBJ whole genome shotgun (WGS) entry which is preliminary data.</text>
</comment>
<feature type="transmembrane region" description="Helical" evidence="1">
    <location>
        <begin position="95"/>
        <end position="116"/>
    </location>
</feature>
<dbReference type="Proteomes" id="UP001499852">
    <property type="component" value="Unassembled WGS sequence"/>
</dbReference>
<organism evidence="3 4">
    <name type="scientific">Prosthecobacter algae</name>
    <dbReference type="NCBI Taxonomy" id="1144682"/>
    <lineage>
        <taxon>Bacteria</taxon>
        <taxon>Pseudomonadati</taxon>
        <taxon>Verrucomicrobiota</taxon>
        <taxon>Verrucomicrobiia</taxon>
        <taxon>Verrucomicrobiales</taxon>
        <taxon>Verrucomicrobiaceae</taxon>
        <taxon>Prosthecobacter</taxon>
    </lineage>
</organism>
<evidence type="ECO:0000313" key="4">
    <source>
        <dbReference type="Proteomes" id="UP001499852"/>
    </source>
</evidence>
<gene>
    <name evidence="3" type="ORF">GCM10023213_14200</name>
</gene>
<dbReference type="Pfam" id="PF14237">
    <property type="entry name" value="GYF_2"/>
    <property type="match status" value="1"/>
</dbReference>
<evidence type="ECO:0000256" key="1">
    <source>
        <dbReference type="SAM" id="Phobius"/>
    </source>
</evidence>
<name>A0ABP9P087_9BACT</name>
<dbReference type="InterPro" id="IPR025640">
    <property type="entry name" value="GYF_2"/>
</dbReference>
<dbReference type="SUPFAM" id="SSF55277">
    <property type="entry name" value="GYF domain"/>
    <property type="match status" value="1"/>
</dbReference>
<feature type="domain" description="GYF" evidence="2">
    <location>
        <begin position="5"/>
        <end position="51"/>
    </location>
</feature>
<proteinExistence type="predicted"/>
<keyword evidence="1" id="KW-0812">Transmembrane</keyword>
<sequence>MTPTYYIARNGQTEGPFTLTQLRGMWKQGALNLAMQFMPQGESEWKPLADLQPVLEPKPYTLEKSPGHLTPLGIAGVFIFGLLAIASYQVPLPSMVINVIIFLFNLLVAVGCYLWVRSEKARPMPGGALGYAAITVALVCFVLGAADWWRVRKENEDRLRMKAMEQQILRDSKKEWDEWVKRTSRD</sequence>
<keyword evidence="1" id="KW-0472">Membrane</keyword>
<reference evidence="4" key="1">
    <citation type="journal article" date="2019" name="Int. J. Syst. Evol. Microbiol.">
        <title>The Global Catalogue of Microorganisms (GCM) 10K type strain sequencing project: providing services to taxonomists for standard genome sequencing and annotation.</title>
        <authorList>
            <consortium name="The Broad Institute Genomics Platform"/>
            <consortium name="The Broad Institute Genome Sequencing Center for Infectious Disease"/>
            <person name="Wu L."/>
            <person name="Ma J."/>
        </authorList>
    </citation>
    <scope>NUCLEOTIDE SEQUENCE [LARGE SCALE GENOMIC DNA]</scope>
    <source>
        <strain evidence="4">JCM 18053</strain>
    </source>
</reference>
<dbReference type="InterPro" id="IPR035445">
    <property type="entry name" value="GYF-like_dom_sf"/>
</dbReference>